<feature type="region of interest" description="Disordered" evidence="2">
    <location>
        <begin position="216"/>
        <end position="235"/>
    </location>
</feature>
<evidence type="ECO:0000256" key="1">
    <source>
        <dbReference type="ARBA" id="ARBA00022737"/>
    </source>
</evidence>
<dbReference type="AlphaFoldDB" id="A0A545UW59"/>
<dbReference type="OrthoDB" id="2378324at2759"/>
<dbReference type="Gene3D" id="3.40.50.300">
    <property type="entry name" value="P-loop containing nucleotide triphosphate hydrolases"/>
    <property type="match status" value="1"/>
</dbReference>
<reference evidence="4 5" key="1">
    <citation type="journal article" date="2019" name="Appl. Microbiol. Biotechnol.">
        <title>Genome sequence of Isaria javanica and comparative genome analysis insights into family S53 peptidase evolution in fungal entomopathogens.</title>
        <authorList>
            <person name="Lin R."/>
            <person name="Zhang X."/>
            <person name="Xin B."/>
            <person name="Zou M."/>
            <person name="Gao Y."/>
            <person name="Qin F."/>
            <person name="Hu Q."/>
            <person name="Xie B."/>
            <person name="Cheng X."/>
        </authorList>
    </citation>
    <scope>NUCLEOTIDE SEQUENCE [LARGE SCALE GENOMIC DNA]</scope>
    <source>
        <strain evidence="4 5">IJ1G</strain>
    </source>
</reference>
<sequence length="427" mass="48751">MTGSRTLSDGEAGCESPPPPNRPATPKDVDNSERLEEYDDGMDLDVPTWIVNGIVCKGGPRLRGTCQWIEKEPSYVSWLEDKSPGLLYLIGGVRTGKTILTTYLVDKLRRDPSASVLSFDCINDALSHRYKEKDILELLILQLLNQNPKLVNRHAVEYAAGQGRSRRLLGDFEDLWNLFLDLIQDPEAGQIFVFIDNLEACDKISRPNLVESIEKLFQPPPSSPRQRQHDGGQKPPKFFLTCRPRSDIFYLSKVFGRSLVIEPRHTAEDVGKCLSRWLEARFETASPIRRRVLYQELQPTAGNTFLWLSCKIQWHRAAMLGLDDIKREPRALPEALNWEYNKMLAKIKDDGPAMFILRQVMGHQIFVLRELIEREFEKKFGSSSFESALLRCALVIQERRVSTNSGDCDALELCHPSIEEYVLKNHP</sequence>
<evidence type="ECO:0000256" key="2">
    <source>
        <dbReference type="SAM" id="MobiDB-lite"/>
    </source>
</evidence>
<feature type="region of interest" description="Disordered" evidence="2">
    <location>
        <begin position="1"/>
        <end position="30"/>
    </location>
</feature>
<accession>A0A545UW59</accession>
<name>A0A545UW59_9HYPO</name>
<gene>
    <name evidence="4" type="ORF">IF1G_07413</name>
</gene>
<dbReference type="PANTHER" id="PTHR10039">
    <property type="entry name" value="AMELOGENIN"/>
    <property type="match status" value="1"/>
</dbReference>
<dbReference type="STRING" id="43265.A0A545UW59"/>
<proteinExistence type="predicted"/>
<feature type="domain" description="Nephrocystin 3-like N-terminal" evidence="3">
    <location>
        <begin position="64"/>
        <end position="219"/>
    </location>
</feature>
<evidence type="ECO:0000313" key="4">
    <source>
        <dbReference type="EMBL" id="TQV93681.1"/>
    </source>
</evidence>
<protein>
    <submittedName>
        <fullName evidence="4">AAA ATPasedomain-containing protein</fullName>
    </submittedName>
</protein>
<dbReference type="Proteomes" id="UP000315783">
    <property type="component" value="Unassembled WGS sequence"/>
</dbReference>
<dbReference type="SUPFAM" id="SSF52540">
    <property type="entry name" value="P-loop containing nucleoside triphosphate hydrolases"/>
    <property type="match status" value="1"/>
</dbReference>
<comment type="caution">
    <text evidence="4">The sequence shown here is derived from an EMBL/GenBank/DDBJ whole genome shotgun (WGS) entry which is preliminary data.</text>
</comment>
<dbReference type="PANTHER" id="PTHR10039:SF14">
    <property type="entry name" value="NACHT DOMAIN-CONTAINING PROTEIN"/>
    <property type="match status" value="1"/>
</dbReference>
<dbReference type="EMBL" id="SPUK01000011">
    <property type="protein sequence ID" value="TQV93681.1"/>
    <property type="molecule type" value="Genomic_DNA"/>
</dbReference>
<keyword evidence="5" id="KW-1185">Reference proteome</keyword>
<dbReference type="InterPro" id="IPR056884">
    <property type="entry name" value="NPHP3-like_N"/>
</dbReference>
<evidence type="ECO:0000259" key="3">
    <source>
        <dbReference type="Pfam" id="PF24883"/>
    </source>
</evidence>
<dbReference type="InterPro" id="IPR027417">
    <property type="entry name" value="P-loop_NTPase"/>
</dbReference>
<evidence type="ECO:0000313" key="5">
    <source>
        <dbReference type="Proteomes" id="UP000315783"/>
    </source>
</evidence>
<dbReference type="Pfam" id="PF24883">
    <property type="entry name" value="NPHP3_N"/>
    <property type="match status" value="1"/>
</dbReference>
<organism evidence="4 5">
    <name type="scientific">Cordyceps javanica</name>
    <dbReference type="NCBI Taxonomy" id="43265"/>
    <lineage>
        <taxon>Eukaryota</taxon>
        <taxon>Fungi</taxon>
        <taxon>Dikarya</taxon>
        <taxon>Ascomycota</taxon>
        <taxon>Pezizomycotina</taxon>
        <taxon>Sordariomycetes</taxon>
        <taxon>Hypocreomycetidae</taxon>
        <taxon>Hypocreales</taxon>
        <taxon>Cordycipitaceae</taxon>
        <taxon>Cordyceps</taxon>
    </lineage>
</organism>
<keyword evidence="1" id="KW-0677">Repeat</keyword>